<name>Q9PA98_XYLFA</name>
<dbReference type="Proteomes" id="UP000000812">
    <property type="component" value="Chromosome"/>
</dbReference>
<evidence type="ECO:0000313" key="2">
    <source>
        <dbReference type="Proteomes" id="UP000000812"/>
    </source>
</evidence>
<dbReference type="EMBL" id="AE003849">
    <property type="protein sequence ID" value="AAF85417.1"/>
    <property type="molecule type" value="Genomic_DNA"/>
</dbReference>
<sequence length="68" mass="8107">MRDWQAWSYWCSIQSVVKWCWRDYYVVIEAILRVGCVEYAQPSLIGMRQYHKVFSTNDVSDSYVATAF</sequence>
<protein>
    <submittedName>
        <fullName evidence="1">Uncharacterized protein</fullName>
    </submittedName>
</protein>
<dbReference type="STRING" id="160492.XF_2620"/>
<gene>
    <name evidence="1" type="ordered locus">XF_2620</name>
</gene>
<proteinExistence type="predicted"/>
<organism evidence="1 2">
    <name type="scientific">Xylella fastidiosa (strain 9a5c)</name>
    <dbReference type="NCBI Taxonomy" id="160492"/>
    <lineage>
        <taxon>Bacteria</taxon>
        <taxon>Pseudomonadati</taxon>
        <taxon>Pseudomonadota</taxon>
        <taxon>Gammaproteobacteria</taxon>
        <taxon>Lysobacterales</taxon>
        <taxon>Lysobacteraceae</taxon>
        <taxon>Xylella</taxon>
    </lineage>
</organism>
<evidence type="ECO:0000313" key="1">
    <source>
        <dbReference type="EMBL" id="AAF85417.1"/>
    </source>
</evidence>
<reference evidence="1 2" key="1">
    <citation type="journal article" date="2000" name="Nature">
        <title>The genome sequence of the plant pathogen Xylella fastidiosa.</title>
        <authorList>
            <person name="Simpson A.J."/>
            <person name="Reinach F.C."/>
            <person name="Arruda P."/>
            <person name="Abreu F.A."/>
            <person name="Acencio M."/>
            <person name="Alvarenga R."/>
            <person name="Alves L.M."/>
            <person name="Araya J.E."/>
            <person name="Baia G.S."/>
            <person name="Baptista C.S."/>
            <person name="Barros M.H."/>
            <person name="Bonaccorsi E.D."/>
            <person name="Bordin S."/>
            <person name="Bove J.M."/>
            <person name="Briones M.R."/>
            <person name="Bueno M.R."/>
            <person name="Camargo A.A."/>
            <person name="Camargo L.E."/>
            <person name="Carraro D.M."/>
            <person name="Carrer H."/>
            <person name="Colauto N.B."/>
            <person name="Colombo C."/>
            <person name="Costa F.F."/>
            <person name="Costa M.C."/>
            <person name="Costa-Neto C.M."/>
            <person name="Coutinho L.L."/>
            <person name="Cristofani M."/>
            <person name="Dias-Neto E."/>
            <person name="Docena C."/>
            <person name="El-Dorry H."/>
            <person name="Facincani A.P."/>
            <person name="Ferreira A.J."/>
            <person name="Ferreira V.C."/>
            <person name="Ferro J.A."/>
            <person name="Fraga J.S."/>
            <person name="Franca S.C."/>
            <person name="Franco M.C."/>
            <person name="Frohme M."/>
            <person name="Furlan L.R."/>
            <person name="Garnier M."/>
            <person name="Goldman G.H."/>
            <person name="Goldman M.H."/>
            <person name="Gomes S.L."/>
            <person name="Gruber A."/>
            <person name="Ho P.L."/>
            <person name="Hoheisel J.D."/>
            <person name="Junqueira M.L."/>
            <person name="Kemper E.L."/>
            <person name="Kitajima J.P."/>
            <person name="Krieger J.E."/>
            <person name="Kuramae E.E."/>
            <person name="Laigret F."/>
            <person name="Lambais M.R."/>
            <person name="Leite L.C."/>
            <person name="Lemos E.G."/>
            <person name="Lemos M.V."/>
            <person name="Lopes S.A."/>
            <person name="Lopes C.R."/>
            <person name="Machado J.A."/>
            <person name="Machado M.A."/>
            <person name="Madeira A.M."/>
            <person name="Madeira H.M."/>
            <person name="Marino C.L."/>
            <person name="Marques M.V."/>
            <person name="Martins E.A."/>
            <person name="Martins E.M."/>
            <person name="Matsukuma A.Y."/>
            <person name="Menck C.F."/>
            <person name="Miracca E.C."/>
            <person name="Miyaki C.Y."/>
            <person name="Monteriro-Vitorello C.B."/>
            <person name="Moon D.H."/>
            <person name="Nagai M.A."/>
            <person name="Nascimento A.L."/>
            <person name="Netto L.E."/>
            <person name="Nhani A.Jr."/>
            <person name="Nobrega F.G."/>
            <person name="Nunes L.R."/>
            <person name="Oliveira M.A."/>
            <person name="de Oliveira M.C."/>
            <person name="de Oliveira R.C."/>
            <person name="Palmieri D.A."/>
            <person name="Paris A."/>
            <person name="Peixoto B.R."/>
            <person name="Pereira G.A."/>
            <person name="Pereira H.A.Jr."/>
            <person name="Pesquero J.B."/>
            <person name="Quaggio R.B."/>
            <person name="Roberto P.G."/>
            <person name="Rodrigues V."/>
            <person name="de M Rosa A.J."/>
            <person name="de Rosa V.E.Jr."/>
            <person name="de Sa R.G."/>
            <person name="Santelli R.V."/>
            <person name="Sawasaki H.E."/>
            <person name="da Silva A.C."/>
            <person name="da Silva A.M."/>
            <person name="da Silva F.R."/>
            <person name="da Silva W.A.Jr."/>
            <person name="da Silveira J.F."/>
            <person name="Silvestri M.L."/>
            <person name="Siqueira W.J."/>
            <person name="de Souza A.A."/>
            <person name="de Souza A.P."/>
            <person name="Terenzi M.F."/>
            <person name="Truffi D."/>
            <person name="Tsai S.M."/>
            <person name="Tsuhako M.H."/>
            <person name="Vallada H."/>
            <person name="Van Sluys M.A."/>
            <person name="Verjovski-Almeida S."/>
            <person name="Vettore A.L."/>
            <person name="Zago M.A."/>
            <person name="Zatz M."/>
            <person name="Meidanis J."/>
            <person name="Setubal J.C."/>
        </authorList>
    </citation>
    <scope>NUCLEOTIDE SEQUENCE [LARGE SCALE GENOMIC DNA]</scope>
    <source>
        <strain evidence="1 2">9a5c</strain>
    </source>
</reference>
<dbReference type="HOGENOM" id="CLU_2793141_0_0_6"/>
<dbReference type="PIR" id="E82536">
    <property type="entry name" value="E82536"/>
</dbReference>
<accession>Q9PA98</accession>
<dbReference type="AlphaFoldDB" id="Q9PA98"/>
<dbReference type="KEGG" id="xfa:XF_2620"/>